<feature type="domain" description="Response regulatory" evidence="4">
    <location>
        <begin position="27"/>
        <end position="142"/>
    </location>
</feature>
<evidence type="ECO:0000313" key="6">
    <source>
        <dbReference type="EMBL" id="EQD65067.1"/>
    </source>
</evidence>
<keyword evidence="1" id="KW-0597">Phosphoprotein</keyword>
<dbReference type="SMART" id="SM00448">
    <property type="entry name" value="REC"/>
    <property type="match status" value="1"/>
</dbReference>
<dbReference type="GO" id="GO:0000976">
    <property type="term" value="F:transcription cis-regulatory region binding"/>
    <property type="evidence" value="ECO:0007669"/>
    <property type="project" value="TreeGrafter"/>
</dbReference>
<organism evidence="6">
    <name type="scientific">mine drainage metagenome</name>
    <dbReference type="NCBI Taxonomy" id="410659"/>
    <lineage>
        <taxon>unclassified sequences</taxon>
        <taxon>metagenomes</taxon>
        <taxon>ecological metagenomes</taxon>
    </lineage>
</organism>
<dbReference type="EMBL" id="AUZY01004112">
    <property type="protein sequence ID" value="EQD65067.1"/>
    <property type="molecule type" value="Genomic_DNA"/>
</dbReference>
<dbReference type="Pfam" id="PF00072">
    <property type="entry name" value="Response_reg"/>
    <property type="match status" value="1"/>
</dbReference>
<dbReference type="GO" id="GO:0005829">
    <property type="term" value="C:cytosol"/>
    <property type="evidence" value="ECO:0007669"/>
    <property type="project" value="TreeGrafter"/>
</dbReference>
<dbReference type="SUPFAM" id="SSF46894">
    <property type="entry name" value="C-terminal effector domain of the bipartite response regulators"/>
    <property type="match status" value="1"/>
</dbReference>
<dbReference type="PANTHER" id="PTHR48111">
    <property type="entry name" value="REGULATOR OF RPOS"/>
    <property type="match status" value="1"/>
</dbReference>
<evidence type="ECO:0000256" key="3">
    <source>
        <dbReference type="ARBA" id="ARBA00023125"/>
    </source>
</evidence>
<feature type="domain" description="OmpR/PhoB-type" evidence="5">
    <location>
        <begin position="153"/>
        <end position="252"/>
    </location>
</feature>
<dbReference type="CDD" id="cd00383">
    <property type="entry name" value="trans_reg_C"/>
    <property type="match status" value="1"/>
</dbReference>
<evidence type="ECO:0000259" key="5">
    <source>
        <dbReference type="PROSITE" id="PS51755"/>
    </source>
</evidence>
<comment type="caution">
    <text evidence="6">The sequence shown here is derived from an EMBL/GenBank/DDBJ whole genome shotgun (WGS) entry which is preliminary data.</text>
</comment>
<dbReference type="Gene3D" id="6.10.250.690">
    <property type="match status" value="1"/>
</dbReference>
<dbReference type="GO" id="GO:0032993">
    <property type="term" value="C:protein-DNA complex"/>
    <property type="evidence" value="ECO:0007669"/>
    <property type="project" value="TreeGrafter"/>
</dbReference>
<dbReference type="AlphaFoldDB" id="T1B525"/>
<sequence length="253" mass="28417">MVLLLTGASWMPHTEERHGMNKQHGYVVGVLEDDPEQSGLVQIWLEKSGYEALLFAKAAEFRRSLGHEAIDLLLLDWMLPDASGLEVLEWIRSAGNPNLPVVFLTARAAETDIVRGLEAGADDYVVKPPKQAELLARVGAVLRRRGGAEIDAAAQLDVPPYTIDFTKRRVRIGADDFDLTQREFDLASYLFRRHGRIVSREALLEQVWNLSPGLTTRTVDTHISRLRKKLALSGEHGWKLTAVYQHGYRLEQA</sequence>
<dbReference type="Gene3D" id="1.10.10.10">
    <property type="entry name" value="Winged helix-like DNA-binding domain superfamily/Winged helix DNA-binding domain"/>
    <property type="match status" value="1"/>
</dbReference>
<reference evidence="6" key="2">
    <citation type="journal article" date="2014" name="ISME J.">
        <title>Microbial stratification in low pH oxic and suboxic macroscopic growths along an acid mine drainage.</title>
        <authorList>
            <person name="Mendez-Garcia C."/>
            <person name="Mesa V."/>
            <person name="Sprenger R.R."/>
            <person name="Richter M."/>
            <person name="Diez M.S."/>
            <person name="Solano J."/>
            <person name="Bargiela R."/>
            <person name="Golyshina O.V."/>
            <person name="Manteca A."/>
            <person name="Ramos J.L."/>
            <person name="Gallego J.R."/>
            <person name="Llorente I."/>
            <person name="Martins Dos Santos V.A."/>
            <person name="Jensen O.N."/>
            <person name="Pelaez A.I."/>
            <person name="Sanchez J."/>
            <person name="Ferrer M."/>
        </authorList>
    </citation>
    <scope>NUCLEOTIDE SEQUENCE</scope>
</reference>
<reference evidence="6" key="1">
    <citation type="submission" date="2013-08" db="EMBL/GenBank/DDBJ databases">
        <authorList>
            <person name="Mendez C."/>
            <person name="Richter M."/>
            <person name="Ferrer M."/>
            <person name="Sanchez J."/>
        </authorList>
    </citation>
    <scope>NUCLEOTIDE SEQUENCE</scope>
</reference>
<protein>
    <submittedName>
        <fullName evidence="6">Two component transcriptional regulator, winged helix family</fullName>
    </submittedName>
</protein>
<dbReference type="GO" id="GO:0000156">
    <property type="term" value="F:phosphorelay response regulator activity"/>
    <property type="evidence" value="ECO:0007669"/>
    <property type="project" value="TreeGrafter"/>
</dbReference>
<dbReference type="InterPro" id="IPR016032">
    <property type="entry name" value="Sig_transdc_resp-reg_C-effctor"/>
</dbReference>
<dbReference type="InterPro" id="IPR001789">
    <property type="entry name" value="Sig_transdc_resp-reg_receiver"/>
</dbReference>
<dbReference type="PROSITE" id="PS51755">
    <property type="entry name" value="OMPR_PHOB"/>
    <property type="match status" value="1"/>
</dbReference>
<proteinExistence type="predicted"/>
<evidence type="ECO:0000256" key="2">
    <source>
        <dbReference type="ARBA" id="ARBA00023012"/>
    </source>
</evidence>
<keyword evidence="2" id="KW-0902">Two-component regulatory system</keyword>
<dbReference type="PANTHER" id="PTHR48111:SF40">
    <property type="entry name" value="PHOSPHATE REGULON TRANSCRIPTIONAL REGULATORY PROTEIN PHOB"/>
    <property type="match status" value="1"/>
</dbReference>
<dbReference type="SMART" id="SM00862">
    <property type="entry name" value="Trans_reg_C"/>
    <property type="match status" value="1"/>
</dbReference>
<dbReference type="Pfam" id="PF00486">
    <property type="entry name" value="Trans_reg_C"/>
    <property type="match status" value="1"/>
</dbReference>
<dbReference type="PROSITE" id="PS50110">
    <property type="entry name" value="RESPONSE_REGULATORY"/>
    <property type="match status" value="1"/>
</dbReference>
<dbReference type="InterPro" id="IPR011006">
    <property type="entry name" value="CheY-like_superfamily"/>
</dbReference>
<evidence type="ECO:0000259" key="4">
    <source>
        <dbReference type="PROSITE" id="PS50110"/>
    </source>
</evidence>
<evidence type="ECO:0000256" key="1">
    <source>
        <dbReference type="ARBA" id="ARBA00022553"/>
    </source>
</evidence>
<dbReference type="SUPFAM" id="SSF52172">
    <property type="entry name" value="CheY-like"/>
    <property type="match status" value="1"/>
</dbReference>
<dbReference type="InterPro" id="IPR036388">
    <property type="entry name" value="WH-like_DNA-bd_sf"/>
</dbReference>
<name>T1B525_9ZZZZ</name>
<dbReference type="GO" id="GO:0006355">
    <property type="term" value="P:regulation of DNA-templated transcription"/>
    <property type="evidence" value="ECO:0007669"/>
    <property type="project" value="InterPro"/>
</dbReference>
<dbReference type="InterPro" id="IPR039420">
    <property type="entry name" value="WalR-like"/>
</dbReference>
<dbReference type="Gene3D" id="3.40.50.2300">
    <property type="match status" value="1"/>
</dbReference>
<gene>
    <name evidence="6" type="ORF">B1B_06497</name>
</gene>
<keyword evidence="3" id="KW-0238">DNA-binding</keyword>
<dbReference type="InterPro" id="IPR001867">
    <property type="entry name" value="OmpR/PhoB-type_DNA-bd"/>
</dbReference>
<accession>T1B525</accession>
<dbReference type="CDD" id="cd17574">
    <property type="entry name" value="REC_OmpR"/>
    <property type="match status" value="1"/>
</dbReference>